<evidence type="ECO:0000256" key="16">
    <source>
        <dbReference type="ARBA" id="ARBA00045018"/>
    </source>
</evidence>
<evidence type="ECO:0000256" key="12">
    <source>
        <dbReference type="ARBA" id="ARBA00044912"/>
    </source>
</evidence>
<evidence type="ECO:0000256" key="20">
    <source>
        <dbReference type="SAM" id="Phobius"/>
    </source>
</evidence>
<feature type="transmembrane region" description="Helical" evidence="20">
    <location>
        <begin position="532"/>
        <end position="556"/>
    </location>
</feature>
<evidence type="ECO:0000256" key="13">
    <source>
        <dbReference type="ARBA" id="ARBA00044919"/>
    </source>
</evidence>
<feature type="transmembrane region" description="Helical" evidence="20">
    <location>
        <begin position="126"/>
        <end position="146"/>
    </location>
</feature>
<evidence type="ECO:0000256" key="15">
    <source>
        <dbReference type="ARBA" id="ARBA00044985"/>
    </source>
</evidence>
<evidence type="ECO:0000313" key="23">
    <source>
        <dbReference type="Proteomes" id="UP001498398"/>
    </source>
</evidence>
<dbReference type="Gene3D" id="1.20.1250.20">
    <property type="entry name" value="MFS general substrate transporter like domains"/>
    <property type="match status" value="2"/>
</dbReference>
<comment type="catalytic activity">
    <reaction evidence="8">
        <text>L-aspartyl-L-lysine(out) = L-aspartyl-L-lysine(in)</text>
        <dbReference type="Rhea" id="RHEA:79411"/>
        <dbReference type="ChEBI" id="CHEBI:229953"/>
    </reaction>
</comment>
<organism evidence="22 23">
    <name type="scientific">Marasmiellus scandens</name>
    <dbReference type="NCBI Taxonomy" id="2682957"/>
    <lineage>
        <taxon>Eukaryota</taxon>
        <taxon>Fungi</taxon>
        <taxon>Dikarya</taxon>
        <taxon>Basidiomycota</taxon>
        <taxon>Agaricomycotina</taxon>
        <taxon>Agaricomycetes</taxon>
        <taxon>Agaricomycetidae</taxon>
        <taxon>Agaricales</taxon>
        <taxon>Marasmiineae</taxon>
        <taxon>Omphalotaceae</taxon>
        <taxon>Marasmiellus</taxon>
    </lineage>
</organism>
<gene>
    <name evidence="22" type="ORF">VKT23_008513</name>
</gene>
<dbReference type="InterPro" id="IPR052187">
    <property type="entry name" value="MFSD1"/>
</dbReference>
<evidence type="ECO:0000256" key="18">
    <source>
        <dbReference type="ARBA" id="ARBA00046376"/>
    </source>
</evidence>
<evidence type="ECO:0000256" key="14">
    <source>
        <dbReference type="ARBA" id="ARBA00044924"/>
    </source>
</evidence>
<evidence type="ECO:0000256" key="3">
    <source>
        <dbReference type="ARBA" id="ARBA00044878"/>
    </source>
</evidence>
<dbReference type="PROSITE" id="PS50850">
    <property type="entry name" value="MFS"/>
    <property type="match status" value="1"/>
</dbReference>
<evidence type="ECO:0000256" key="5">
    <source>
        <dbReference type="ARBA" id="ARBA00044884"/>
    </source>
</evidence>
<dbReference type="EMBL" id="JBANRG010000013">
    <property type="protein sequence ID" value="KAK7461335.1"/>
    <property type="molecule type" value="Genomic_DNA"/>
</dbReference>
<comment type="catalytic activity">
    <reaction evidence="14">
        <text>L-lysyl-glycine(out) = L-lysyl-glycine(in)</text>
        <dbReference type="Rhea" id="RHEA:79407"/>
        <dbReference type="ChEBI" id="CHEBI:191202"/>
    </reaction>
</comment>
<dbReference type="PANTHER" id="PTHR23512:SF12">
    <property type="entry name" value="TRANSPORTER, PUTATIVE (AFU_ORTHOLOGUE AFUA_4G00260)-RELATED"/>
    <property type="match status" value="1"/>
</dbReference>
<evidence type="ECO:0000256" key="1">
    <source>
        <dbReference type="ARBA" id="ARBA00004141"/>
    </source>
</evidence>
<evidence type="ECO:0000256" key="7">
    <source>
        <dbReference type="ARBA" id="ARBA00044893"/>
    </source>
</evidence>
<evidence type="ECO:0000256" key="4">
    <source>
        <dbReference type="ARBA" id="ARBA00044881"/>
    </source>
</evidence>
<comment type="catalytic activity">
    <reaction evidence="4">
        <text>L-alpha-aminoacyl-L-arginine(out) = L-alpha-aminoacyl-L-arginine(in)</text>
        <dbReference type="Rhea" id="RHEA:79367"/>
        <dbReference type="ChEBI" id="CHEBI:229968"/>
    </reaction>
</comment>
<dbReference type="SUPFAM" id="SSF103473">
    <property type="entry name" value="MFS general substrate transporter"/>
    <property type="match status" value="1"/>
</dbReference>
<comment type="subunit">
    <text evidence="18">Homodimer. Interacts with lysosomal protein GLMP (via lumenal domain); the interaction starts while both proteins are still in the endoplasmic reticulum and is required for stabilization of MFSD1 in lysosomes but has no direct effect on its targeting to lysosomes or transporter activity.</text>
</comment>
<comment type="catalytic activity">
    <reaction evidence="6">
        <text>L-lysyl-L-alpha-amino acid(out) = L-lysyl-L-alpha-amino acid(in)</text>
        <dbReference type="Rhea" id="RHEA:79387"/>
        <dbReference type="ChEBI" id="CHEBI:229965"/>
    </reaction>
</comment>
<comment type="catalytic activity">
    <reaction evidence="7">
        <text>L-alpha-aminoacyl-L-lysine(out) = L-alpha-aminoacyl-L-lysine(in)</text>
        <dbReference type="Rhea" id="RHEA:79383"/>
        <dbReference type="ChEBI" id="CHEBI:229966"/>
    </reaction>
</comment>
<dbReference type="InterPro" id="IPR020846">
    <property type="entry name" value="MFS_dom"/>
</dbReference>
<dbReference type="InterPro" id="IPR036259">
    <property type="entry name" value="MFS_trans_sf"/>
</dbReference>
<comment type="catalytic activity">
    <reaction evidence="2">
        <text>L-lysyl-L-alanine(out) = L-lysyl-L-alanine(in)</text>
        <dbReference type="Rhea" id="RHEA:79399"/>
        <dbReference type="ChEBI" id="CHEBI:229954"/>
    </reaction>
</comment>
<sequence length="565" mass="61602">MSSLPIVNKTREVVQNDTEKTDSGSKNASEKELSMLARVSSVDDADSITKPKLPLKWQAVMIVLTCLCTFGNHWSNGLIVALRNTIIKELGINNSKFSTLVSVTNLVNTFLCIILGYSIDKWGGEVLSVVLSGCHLVGALLMAGSVTNGIDSYALLIVGKVISGIGDGSLDNAQHRVFGTYFAPGRGFGFSIGFIWCVANLATFAGQSTANIISVNTGHFSWTLWVSAIIGLFSFLCAVALVYVDKYLRNNYDVINHLSRTKHKGYNVGDRSAKFSFNVMRHLPVTFWFIAFFCAFENAGVQSFTSISTAYSQERLKAGAVIGGWVSSFYLLLPACMTPFMGIFLDLYGQRVTFLLISGIMFLISMLALKFSLTVPAFVASYVFYAIAQAFTPAPQVEIIRNIIPNAEYFATAFAVKKSIVQGSIIIVTIASGKIQDNSPTNSLNNSIGLWLAYAFICVAIAGVFYIVSFSKTLLPAAHLSQVKPTQFINEIDEIWDKVGPKDGVERTWREKEIILKSPAKSGLSTLLVKSVFPLLGFSIIVLGWIFFGLSIFWGLSSRGGTATD</sequence>
<keyword evidence="23" id="KW-1185">Reference proteome</keyword>
<comment type="catalytic activity">
    <reaction evidence="9">
        <text>L-arginyl-L-alpha-amino acid(out) = L-arginyl-L-alpha-amino acid(in)</text>
        <dbReference type="Rhea" id="RHEA:79371"/>
        <dbReference type="ChEBI" id="CHEBI:84315"/>
    </reaction>
</comment>
<evidence type="ECO:0000259" key="21">
    <source>
        <dbReference type="PROSITE" id="PS50850"/>
    </source>
</evidence>
<feature type="transmembrane region" description="Helical" evidence="20">
    <location>
        <begin position="100"/>
        <end position="119"/>
    </location>
</feature>
<comment type="function">
    <text evidence="17">Lysosomal dipeptide uniporter that selectively exports lysine, arginine or histidine-containing dipeptides with a net positive charge from the lysosome lumen into the cytosol. Could play a role in a specific type of protein O-glycosylation indirectly regulating macrophages migration and tissue invasion. Also essential for liver homeostasis.</text>
</comment>
<name>A0ABR1JLB3_9AGAR</name>
<proteinExistence type="predicted"/>
<evidence type="ECO:0000256" key="10">
    <source>
        <dbReference type="ARBA" id="ARBA00044900"/>
    </source>
</evidence>
<comment type="catalytic activity">
    <reaction evidence="3">
        <text>L-histidyl-glycine(out) = L-histidyl-glycine(in)</text>
        <dbReference type="Rhea" id="RHEA:79395"/>
        <dbReference type="ChEBI" id="CHEBI:229957"/>
    </reaction>
</comment>
<evidence type="ECO:0000256" key="6">
    <source>
        <dbReference type="ARBA" id="ARBA00044891"/>
    </source>
</evidence>
<evidence type="ECO:0000256" key="9">
    <source>
        <dbReference type="ARBA" id="ARBA00044899"/>
    </source>
</evidence>
<feature type="transmembrane region" description="Helical" evidence="20">
    <location>
        <begin position="283"/>
        <end position="301"/>
    </location>
</feature>
<comment type="catalytic activity">
    <reaction evidence="5">
        <text>L-alpha-aminoacyl-L-histidine(out) = L-alpha-aminoacyl-L-histidine(in)</text>
        <dbReference type="Rhea" id="RHEA:79375"/>
        <dbReference type="ChEBI" id="CHEBI:229967"/>
    </reaction>
</comment>
<evidence type="ECO:0000256" key="11">
    <source>
        <dbReference type="ARBA" id="ARBA00044903"/>
    </source>
</evidence>
<dbReference type="Pfam" id="PF07690">
    <property type="entry name" value="MFS_1"/>
    <property type="match status" value="1"/>
</dbReference>
<feature type="region of interest" description="Disordered" evidence="19">
    <location>
        <begin position="1"/>
        <end position="31"/>
    </location>
</feature>
<dbReference type="PANTHER" id="PTHR23512">
    <property type="entry name" value="MAJOR FACILITATOR SUPERFAMILY DOMAIN-CONTAINING PROTEIN 1"/>
    <property type="match status" value="1"/>
</dbReference>
<comment type="catalytic activity">
    <reaction evidence="13">
        <text>L-alanyl-L-lysine(out) = L-alanyl-L-lysine(in)</text>
        <dbReference type="Rhea" id="RHEA:79415"/>
        <dbReference type="ChEBI" id="CHEBI:192470"/>
    </reaction>
</comment>
<feature type="compositionally biased region" description="Basic and acidic residues" evidence="19">
    <location>
        <begin position="9"/>
        <end position="31"/>
    </location>
</feature>
<feature type="transmembrane region" description="Helical" evidence="20">
    <location>
        <begin position="222"/>
        <end position="244"/>
    </location>
</feature>
<dbReference type="Proteomes" id="UP001498398">
    <property type="component" value="Unassembled WGS sequence"/>
</dbReference>
<evidence type="ECO:0000256" key="19">
    <source>
        <dbReference type="SAM" id="MobiDB-lite"/>
    </source>
</evidence>
<evidence type="ECO:0000256" key="2">
    <source>
        <dbReference type="ARBA" id="ARBA00044876"/>
    </source>
</evidence>
<comment type="catalytic activity">
    <reaction evidence="10">
        <text>L-lysyl-L-lysine(out) = L-lysyl-L-lysine(in)</text>
        <dbReference type="Rhea" id="RHEA:79403"/>
        <dbReference type="ChEBI" id="CHEBI:229956"/>
    </reaction>
</comment>
<feature type="transmembrane region" description="Helical" evidence="20">
    <location>
        <begin position="321"/>
        <end position="345"/>
    </location>
</feature>
<evidence type="ECO:0000313" key="22">
    <source>
        <dbReference type="EMBL" id="KAK7461335.1"/>
    </source>
</evidence>
<reference evidence="22 23" key="1">
    <citation type="submission" date="2024-01" db="EMBL/GenBank/DDBJ databases">
        <title>A draft genome for the cacao thread blight pathogen Marasmiellus scandens.</title>
        <authorList>
            <person name="Baruah I.K."/>
            <person name="Leung J."/>
            <person name="Bukari Y."/>
            <person name="Amoako-Attah I."/>
            <person name="Meinhardt L.W."/>
            <person name="Bailey B.A."/>
            <person name="Cohen S.P."/>
        </authorList>
    </citation>
    <scope>NUCLEOTIDE SEQUENCE [LARGE SCALE GENOMIC DNA]</scope>
    <source>
        <strain evidence="22 23">GH-19</strain>
    </source>
</reference>
<comment type="catalytic activity">
    <reaction evidence="12">
        <text>L-histidyl-L-alpha-amino acid(out) = L-histidyl-L-alpha-amino acid(in)</text>
        <dbReference type="Rhea" id="RHEA:79379"/>
        <dbReference type="ChEBI" id="CHEBI:229964"/>
    </reaction>
</comment>
<comment type="subcellular location">
    <subcellularLocation>
        <location evidence="1">Membrane</location>
        <topology evidence="1">Multi-pass membrane protein</topology>
    </subcellularLocation>
</comment>
<feature type="transmembrane region" description="Helical" evidence="20">
    <location>
        <begin position="182"/>
        <end position="202"/>
    </location>
</feature>
<feature type="transmembrane region" description="Helical" evidence="20">
    <location>
        <begin position="448"/>
        <end position="468"/>
    </location>
</feature>
<protein>
    <recommendedName>
        <fullName evidence="15">Lysosomal dipeptide transporter MFSD1</fullName>
    </recommendedName>
    <alternativeName>
        <fullName evidence="16">Major facilitator superfamily domain-containing protein 1</fullName>
    </alternativeName>
</protein>
<evidence type="ECO:0000256" key="17">
    <source>
        <dbReference type="ARBA" id="ARBA00045709"/>
    </source>
</evidence>
<feature type="domain" description="Major facilitator superfamily (MFS) profile" evidence="21">
    <location>
        <begin position="61"/>
        <end position="472"/>
    </location>
</feature>
<comment type="caution">
    <text evidence="22">The sequence shown here is derived from an EMBL/GenBank/DDBJ whole genome shotgun (WGS) entry which is preliminary data.</text>
</comment>
<keyword evidence="20" id="KW-1133">Transmembrane helix</keyword>
<accession>A0ABR1JLB3</accession>
<keyword evidence="20" id="KW-0812">Transmembrane</keyword>
<feature type="transmembrane region" description="Helical" evidence="20">
    <location>
        <begin position="352"/>
        <end position="373"/>
    </location>
</feature>
<feature type="transmembrane region" description="Helical" evidence="20">
    <location>
        <begin position="59"/>
        <end position="80"/>
    </location>
</feature>
<keyword evidence="20" id="KW-0472">Membrane</keyword>
<comment type="catalytic activity">
    <reaction evidence="11">
        <text>L-arginyl-glycine(out) = L-arginyl-glycine(in)</text>
        <dbReference type="Rhea" id="RHEA:79391"/>
        <dbReference type="ChEBI" id="CHEBI:229955"/>
    </reaction>
</comment>
<evidence type="ECO:0000256" key="8">
    <source>
        <dbReference type="ARBA" id="ARBA00044898"/>
    </source>
</evidence>
<dbReference type="InterPro" id="IPR011701">
    <property type="entry name" value="MFS"/>
</dbReference>